<comment type="similarity">
    <text evidence="1 4">Belongs to the Frigida family.</text>
</comment>
<dbReference type="GO" id="GO:0009908">
    <property type="term" value="P:flower development"/>
    <property type="evidence" value="ECO:0007669"/>
    <property type="project" value="UniProtKB-KW"/>
</dbReference>
<dbReference type="GO" id="GO:0030154">
    <property type="term" value="P:cell differentiation"/>
    <property type="evidence" value="ECO:0007669"/>
    <property type="project" value="UniProtKB-KW"/>
</dbReference>
<feature type="compositionally biased region" description="Acidic residues" evidence="5">
    <location>
        <begin position="209"/>
        <end position="221"/>
    </location>
</feature>
<dbReference type="Proteomes" id="UP000823388">
    <property type="component" value="Chromosome 9N"/>
</dbReference>
<dbReference type="OrthoDB" id="1166059at2759"/>
<keyword evidence="2 4" id="KW-0221">Differentiation</keyword>
<comment type="caution">
    <text evidence="6">The sequence shown here is derived from an EMBL/GenBank/DDBJ whole genome shotgun (WGS) entry which is preliminary data.</text>
</comment>
<feature type="compositionally biased region" description="Basic and acidic residues" evidence="5">
    <location>
        <begin position="638"/>
        <end position="649"/>
    </location>
</feature>
<evidence type="ECO:0000313" key="6">
    <source>
        <dbReference type="EMBL" id="KAG2536785.1"/>
    </source>
</evidence>
<feature type="compositionally biased region" description="Basic residues" evidence="5">
    <location>
        <begin position="588"/>
        <end position="608"/>
    </location>
</feature>
<reference evidence="6" key="1">
    <citation type="submission" date="2020-05" db="EMBL/GenBank/DDBJ databases">
        <title>WGS assembly of Panicum virgatum.</title>
        <authorList>
            <person name="Lovell J.T."/>
            <person name="Jenkins J."/>
            <person name="Shu S."/>
            <person name="Juenger T.E."/>
            <person name="Schmutz J."/>
        </authorList>
    </citation>
    <scope>NUCLEOTIDE SEQUENCE</scope>
    <source>
        <strain evidence="6">AP13</strain>
    </source>
</reference>
<feature type="region of interest" description="Disordered" evidence="5">
    <location>
        <begin position="113"/>
        <end position="250"/>
    </location>
</feature>
<evidence type="ECO:0000256" key="1">
    <source>
        <dbReference type="ARBA" id="ARBA00008956"/>
    </source>
</evidence>
<feature type="compositionally biased region" description="Acidic residues" evidence="5">
    <location>
        <begin position="230"/>
        <end position="239"/>
    </location>
</feature>
<dbReference type="InterPro" id="IPR012474">
    <property type="entry name" value="Frigida"/>
</dbReference>
<dbReference type="PANTHER" id="PTHR31791">
    <property type="entry name" value="FRIGIDA-LIKE PROTEIN 3-RELATED"/>
    <property type="match status" value="1"/>
</dbReference>
<protein>
    <recommendedName>
        <fullName evidence="4">FRIGIDA-like protein</fullName>
    </recommendedName>
</protein>
<feature type="compositionally biased region" description="Basic and acidic residues" evidence="5">
    <location>
        <begin position="170"/>
        <end position="181"/>
    </location>
</feature>
<feature type="region of interest" description="Disordered" evidence="5">
    <location>
        <begin position="627"/>
        <end position="649"/>
    </location>
</feature>
<organism evidence="6 7">
    <name type="scientific">Panicum virgatum</name>
    <name type="common">Blackwell switchgrass</name>
    <dbReference type="NCBI Taxonomy" id="38727"/>
    <lineage>
        <taxon>Eukaryota</taxon>
        <taxon>Viridiplantae</taxon>
        <taxon>Streptophyta</taxon>
        <taxon>Embryophyta</taxon>
        <taxon>Tracheophyta</taxon>
        <taxon>Spermatophyta</taxon>
        <taxon>Magnoliopsida</taxon>
        <taxon>Liliopsida</taxon>
        <taxon>Poales</taxon>
        <taxon>Poaceae</taxon>
        <taxon>PACMAD clade</taxon>
        <taxon>Panicoideae</taxon>
        <taxon>Panicodae</taxon>
        <taxon>Paniceae</taxon>
        <taxon>Panicinae</taxon>
        <taxon>Panicum</taxon>
        <taxon>Panicum sect. Hiantes</taxon>
    </lineage>
</organism>
<evidence type="ECO:0000256" key="2">
    <source>
        <dbReference type="ARBA" id="ARBA00022782"/>
    </source>
</evidence>
<name>A0A8T0MIE9_PANVG</name>
<dbReference type="PANTHER" id="PTHR31791:SF9">
    <property type="entry name" value="FRIGIDA-LIKE PROTEIN"/>
    <property type="match status" value="1"/>
</dbReference>
<feature type="compositionally biased region" description="Basic and acidic residues" evidence="5">
    <location>
        <begin position="113"/>
        <end position="129"/>
    </location>
</feature>
<keyword evidence="7" id="KW-1185">Reference proteome</keyword>
<feature type="region of interest" description="Disordered" evidence="5">
    <location>
        <begin position="557"/>
        <end position="614"/>
    </location>
</feature>
<dbReference type="Pfam" id="PF07899">
    <property type="entry name" value="Frigida"/>
    <property type="match status" value="1"/>
</dbReference>
<accession>A0A8T0MIE9</accession>
<evidence type="ECO:0000256" key="3">
    <source>
        <dbReference type="ARBA" id="ARBA00023089"/>
    </source>
</evidence>
<keyword evidence="4" id="KW-0217">Developmental protein</keyword>
<dbReference type="EMBL" id="CM029054">
    <property type="protein sequence ID" value="KAG2536785.1"/>
    <property type="molecule type" value="Genomic_DNA"/>
</dbReference>
<feature type="compositionally biased region" description="Low complexity" evidence="5">
    <location>
        <begin position="557"/>
        <end position="569"/>
    </location>
</feature>
<proteinExistence type="inferred from homology"/>
<evidence type="ECO:0000256" key="4">
    <source>
        <dbReference type="RuleBase" id="RU364012"/>
    </source>
</evidence>
<evidence type="ECO:0000256" key="5">
    <source>
        <dbReference type="SAM" id="MobiDB-lite"/>
    </source>
</evidence>
<sequence length="649" mass="71725">MEFQPTPTSLPPVRAPARPAAAMATQAAELEAAVAALRGKRRHLREAFDRLAACSPVPVPFRWEDLDAHLASVAAHFGHFELGSPHAADAAAVSADGAGPATTGNLVEYLEQEEQREQDLERRGERGAWEEGQGSNAEEGEEGESAPLDQERVEEEEGEVREASIALPGREGDEAASERVEAVAIVPSREQDDGEEDSTGATGGSPLLGDDDTEMMEEGDAENASADRDGGEDDEPEDGELPRPRATAVGGEETALARAIAADPSTLVGLLCLSGRSSLRARREFLPALLGAADPHATLVRAVGGFLASAVRKTNRFWGNCVALIECVPRLAAPSADELEQAERVARGWKEMVVGKPWSGWDMSRMAGWGLLSFLASYNIVLEFDVDEITRLFGNLAPQMKDDCVELCKRLGLIKKMTDSINHFIENGQPLDAIKLARTFNLTHKYPPLTIMSDYVENAKKIAEDILSKESYTLESLNQVMAKKVNALIFSWSAIDGCNIDPAHCNSIKAEITHLLHKYADKQQSLTGVSALISSTHQEHNFKEQYHELLQMPLEEEQQQQTLQELQQMPEEEQQHLQNQQEQGWVCRNRKGRKQGSKNRKRKQRRQKQKELNKCLRLSSYVRPGIHNQCGQPFSGIRKYDRFPSQRTE</sequence>
<evidence type="ECO:0000313" key="7">
    <source>
        <dbReference type="Proteomes" id="UP000823388"/>
    </source>
</evidence>
<dbReference type="AlphaFoldDB" id="A0A8T0MIE9"/>
<gene>
    <name evidence="6" type="ORF">PVAP13_9NG220500</name>
</gene>
<keyword evidence="3 4" id="KW-0287">Flowering</keyword>